<dbReference type="RefSeq" id="XP_024581779.1">
    <property type="nucleotide sequence ID" value="XM_024716152.1"/>
</dbReference>
<dbReference type="OMA" id="QTIKEMM"/>
<keyword evidence="1" id="KW-0732">Signal</keyword>
<dbReference type="AlphaFoldDB" id="A0A0P1AVH9"/>
<name>A0A0P1AVH9_PLAHL</name>
<organism evidence="2 3">
    <name type="scientific">Plasmopara halstedii</name>
    <name type="common">Downy mildew of sunflower</name>
    <dbReference type="NCBI Taxonomy" id="4781"/>
    <lineage>
        <taxon>Eukaryota</taxon>
        <taxon>Sar</taxon>
        <taxon>Stramenopiles</taxon>
        <taxon>Oomycota</taxon>
        <taxon>Peronosporomycetes</taxon>
        <taxon>Peronosporales</taxon>
        <taxon>Peronosporaceae</taxon>
        <taxon>Plasmopara</taxon>
    </lineage>
</organism>
<dbReference type="Proteomes" id="UP000054928">
    <property type="component" value="Unassembled WGS sequence"/>
</dbReference>
<proteinExistence type="predicted"/>
<dbReference type="OrthoDB" id="166971at2759"/>
<reference evidence="3" key="1">
    <citation type="submission" date="2014-09" db="EMBL/GenBank/DDBJ databases">
        <authorList>
            <person name="Sharma Rahul"/>
            <person name="Thines Marco"/>
        </authorList>
    </citation>
    <scope>NUCLEOTIDE SEQUENCE [LARGE SCALE GENOMIC DNA]</scope>
</reference>
<evidence type="ECO:0000313" key="3">
    <source>
        <dbReference type="Proteomes" id="UP000054928"/>
    </source>
</evidence>
<dbReference type="EMBL" id="CCYD01001572">
    <property type="protein sequence ID" value="CEG45410.1"/>
    <property type="molecule type" value="Genomic_DNA"/>
</dbReference>
<keyword evidence="3" id="KW-1185">Reference proteome</keyword>
<feature type="signal peptide" evidence="1">
    <location>
        <begin position="1"/>
        <end position="20"/>
    </location>
</feature>
<accession>A0A0P1AVH9</accession>
<feature type="chain" id="PRO_5006058964" description="RxLR-like protein" evidence="1">
    <location>
        <begin position="21"/>
        <end position="156"/>
    </location>
</feature>
<evidence type="ECO:0000313" key="2">
    <source>
        <dbReference type="EMBL" id="CEG45410.1"/>
    </source>
</evidence>
<dbReference type="GeneID" id="36396763"/>
<evidence type="ECO:0000256" key="1">
    <source>
        <dbReference type="SAM" id="SignalP"/>
    </source>
</evidence>
<sequence length="156" mass="16383">MKTFKALLTFSLFAFPLATAAHDLSAVDHGMQPETMQHGAIVGVMTNTINASDNIVLIKDSNITLSKNDRVQLAQTIKEMMESSQELGPVSAMTTEDLFILLTNSTTNPSMLSHVAGIIGAARSGNTGALAGHVVGLLRFSIPIPSSPKSTSTAAD</sequence>
<evidence type="ECO:0008006" key="4">
    <source>
        <dbReference type="Google" id="ProtNLM"/>
    </source>
</evidence>
<protein>
    <recommendedName>
        <fullName evidence="4">RxLR-like protein</fullName>
    </recommendedName>
</protein>